<dbReference type="PROSITE" id="PS00079">
    <property type="entry name" value="MULTICOPPER_OXIDASE1"/>
    <property type="match status" value="1"/>
</dbReference>
<dbReference type="GO" id="GO:0009055">
    <property type="term" value="F:electron transfer activity"/>
    <property type="evidence" value="ECO:0007669"/>
    <property type="project" value="InterPro"/>
</dbReference>
<feature type="transmembrane region" description="Helical" evidence="3">
    <location>
        <begin position="158"/>
        <end position="178"/>
    </location>
</feature>
<feature type="transmembrane region" description="Helical" evidence="3">
    <location>
        <begin position="36"/>
        <end position="58"/>
    </location>
</feature>
<keyword evidence="8" id="KW-1185">Reference proteome</keyword>
<dbReference type="PANTHER" id="PTHR38439:SF3">
    <property type="entry name" value="COPPER-RESISTANT CUPROPROTEIN COPI"/>
    <property type="match status" value="1"/>
</dbReference>
<keyword evidence="1" id="KW-0479">Metal-binding</keyword>
<protein>
    <submittedName>
        <fullName evidence="6">Copper binding protein, plastocyanin/azurin family</fullName>
    </submittedName>
</protein>
<dbReference type="PANTHER" id="PTHR38439">
    <property type="entry name" value="AURACYANIN-B"/>
    <property type="match status" value="1"/>
</dbReference>
<gene>
    <name evidence="5" type="ORF">B1B05_09370</name>
    <name evidence="6" type="ORF">SAMN05443094_10426</name>
</gene>
<dbReference type="RefSeq" id="WP_045852568.1">
    <property type="nucleotide sequence ID" value="NZ_FTLX01000004.1"/>
</dbReference>
<reference evidence="8" key="2">
    <citation type="submission" date="2017-03" db="EMBL/GenBank/DDBJ databases">
        <title>Bacillus sp. V-88(T) DSM27956, whole genome shotgun sequencing project.</title>
        <authorList>
            <person name="Dastager S.G."/>
            <person name="Neurgaonkar P.S."/>
            <person name="Dharne M.S."/>
        </authorList>
    </citation>
    <scope>NUCLEOTIDE SEQUENCE [LARGE SCALE GENOMIC DNA]</scope>
    <source>
        <strain evidence="8">DSM 25145</strain>
    </source>
</reference>
<feature type="domain" description="Blue (type 1) copper" evidence="4">
    <location>
        <begin position="203"/>
        <end position="304"/>
    </location>
</feature>
<keyword evidence="3" id="KW-1133">Transmembrane helix</keyword>
<keyword evidence="3" id="KW-0812">Transmembrane</keyword>
<sequence>MSTSLLILTSSVILVYLITFIYISKYRREVPSMVGMIAAMALGMMIGLLGGTIAGVYFVENLFLSTLVGGGIGFLAGTFIGLPFNLLSTIEGMLSGLMGGMMGAMLGAMIPSVYADAIIKLLFSLELLFNLIILYLLISEGPRGKESIGRRWFENPALMSTTLALFFFFFNMAGPIAFPKQPPHVNHTSQSSNGSTKDMSSIIEINAEDFSYSPHNIKFKKSQTVTIRLKNVGQVEHDLQVKGLKAEVIESESHHSGDQRDLHIHAMPGKNSSITFKPLETGRFEFYCTLPGHKESGMAGTFDVL</sequence>
<dbReference type="EMBL" id="MWSK01000004">
    <property type="protein sequence ID" value="OXS77806.1"/>
    <property type="molecule type" value="Genomic_DNA"/>
</dbReference>
<feature type="transmembrane region" description="Helical" evidence="3">
    <location>
        <begin position="6"/>
        <end position="24"/>
    </location>
</feature>
<feature type="transmembrane region" description="Helical" evidence="3">
    <location>
        <begin position="121"/>
        <end position="138"/>
    </location>
</feature>
<dbReference type="AlphaFoldDB" id="A0A1N6VZK1"/>
<reference evidence="6 7" key="1">
    <citation type="submission" date="2017-01" db="EMBL/GenBank/DDBJ databases">
        <authorList>
            <person name="Mah S.A."/>
            <person name="Swanson W.J."/>
            <person name="Moy G.W."/>
            <person name="Vacquier V.D."/>
        </authorList>
    </citation>
    <scope>NUCLEOTIDE SEQUENCE [LARGE SCALE GENOMIC DNA]</scope>
    <source>
        <strain evidence="6 7">NIO-1016</strain>
    </source>
</reference>
<feature type="transmembrane region" description="Helical" evidence="3">
    <location>
        <begin position="64"/>
        <end position="87"/>
    </location>
</feature>
<keyword evidence="2" id="KW-0186">Copper</keyword>
<evidence type="ECO:0000256" key="2">
    <source>
        <dbReference type="ARBA" id="ARBA00023008"/>
    </source>
</evidence>
<feature type="transmembrane region" description="Helical" evidence="3">
    <location>
        <begin position="94"/>
        <end position="115"/>
    </location>
</feature>
<evidence type="ECO:0000256" key="1">
    <source>
        <dbReference type="ARBA" id="ARBA00022723"/>
    </source>
</evidence>
<dbReference type="InterPro" id="IPR000923">
    <property type="entry name" value="BlueCu_1"/>
</dbReference>
<dbReference type="InterPro" id="IPR050845">
    <property type="entry name" value="Cu-binding_ET"/>
</dbReference>
<evidence type="ECO:0000313" key="6">
    <source>
        <dbReference type="EMBL" id="SIQ83205.1"/>
    </source>
</evidence>
<name>A0A1N6VZK1_9BACI</name>
<dbReference type="STRING" id="1017273.SAMN05443094_10426"/>
<dbReference type="Proteomes" id="UP000186385">
    <property type="component" value="Unassembled WGS sequence"/>
</dbReference>
<dbReference type="InterPro" id="IPR008972">
    <property type="entry name" value="Cupredoxin"/>
</dbReference>
<dbReference type="OrthoDB" id="9816061at2"/>
<keyword evidence="3" id="KW-0472">Membrane</keyword>
<reference evidence="5" key="3">
    <citation type="submission" date="2017-03" db="EMBL/GenBank/DDBJ databases">
        <authorList>
            <person name="Dastager S.G."/>
            <person name="Neurgaonkar P.S."/>
            <person name="Dharne M.S."/>
        </authorList>
    </citation>
    <scope>NUCLEOTIDE SEQUENCE</scope>
    <source>
        <strain evidence="5">DSM 25145</strain>
    </source>
</reference>
<proteinExistence type="predicted"/>
<evidence type="ECO:0000313" key="7">
    <source>
        <dbReference type="Proteomes" id="UP000186385"/>
    </source>
</evidence>
<evidence type="ECO:0000256" key="3">
    <source>
        <dbReference type="SAM" id="Phobius"/>
    </source>
</evidence>
<dbReference type="Gene3D" id="2.60.40.420">
    <property type="entry name" value="Cupredoxins - blue copper proteins"/>
    <property type="match status" value="1"/>
</dbReference>
<dbReference type="EMBL" id="FTLX01000004">
    <property type="protein sequence ID" value="SIQ83205.1"/>
    <property type="molecule type" value="Genomic_DNA"/>
</dbReference>
<evidence type="ECO:0000313" key="5">
    <source>
        <dbReference type="EMBL" id="OXS77806.1"/>
    </source>
</evidence>
<dbReference type="Pfam" id="PF00127">
    <property type="entry name" value="Copper-bind"/>
    <property type="match status" value="1"/>
</dbReference>
<dbReference type="InterPro" id="IPR033138">
    <property type="entry name" value="Cu_oxidase_CS"/>
</dbReference>
<organism evidence="6 7">
    <name type="scientific">Domibacillus enclensis</name>
    <dbReference type="NCBI Taxonomy" id="1017273"/>
    <lineage>
        <taxon>Bacteria</taxon>
        <taxon>Bacillati</taxon>
        <taxon>Bacillota</taxon>
        <taxon>Bacilli</taxon>
        <taxon>Bacillales</taxon>
        <taxon>Bacillaceae</taxon>
        <taxon>Domibacillus</taxon>
    </lineage>
</organism>
<evidence type="ECO:0000313" key="8">
    <source>
        <dbReference type="Proteomes" id="UP000215545"/>
    </source>
</evidence>
<dbReference type="GO" id="GO:0005507">
    <property type="term" value="F:copper ion binding"/>
    <property type="evidence" value="ECO:0007669"/>
    <property type="project" value="InterPro"/>
</dbReference>
<evidence type="ECO:0000259" key="4">
    <source>
        <dbReference type="Pfam" id="PF00127"/>
    </source>
</evidence>
<accession>A0A1N6VZK1</accession>
<dbReference type="SUPFAM" id="SSF49503">
    <property type="entry name" value="Cupredoxins"/>
    <property type="match status" value="1"/>
</dbReference>
<dbReference type="Proteomes" id="UP000215545">
    <property type="component" value="Unassembled WGS sequence"/>
</dbReference>